<dbReference type="InterPro" id="IPR011013">
    <property type="entry name" value="Gal_mutarotase_sf_dom"/>
</dbReference>
<comment type="caution">
    <text evidence="9">The sequence shown here is derived from an EMBL/GenBank/DDBJ whole genome shotgun (WGS) entry which is preliminary data.</text>
</comment>
<comment type="similarity">
    <text evidence="3 8">Belongs to the aldose epimerase family.</text>
</comment>
<dbReference type="Gene3D" id="2.70.98.10">
    <property type="match status" value="1"/>
</dbReference>
<gene>
    <name evidence="9" type="ORF">RM573_12210</name>
</gene>
<evidence type="ECO:0000256" key="5">
    <source>
        <dbReference type="ARBA" id="ARBA00014165"/>
    </source>
</evidence>
<dbReference type="InterPro" id="IPR014718">
    <property type="entry name" value="GH-type_carb-bd"/>
</dbReference>
<evidence type="ECO:0000256" key="7">
    <source>
        <dbReference type="ARBA" id="ARBA00023277"/>
    </source>
</evidence>
<evidence type="ECO:0000256" key="1">
    <source>
        <dbReference type="ARBA" id="ARBA00001614"/>
    </source>
</evidence>
<protein>
    <recommendedName>
        <fullName evidence="5 8">Aldose 1-epimerase</fullName>
        <ecNumber evidence="4 8">5.1.3.3</ecNumber>
    </recommendedName>
</protein>
<dbReference type="GO" id="GO:0016853">
    <property type="term" value="F:isomerase activity"/>
    <property type="evidence" value="ECO:0007669"/>
    <property type="project" value="UniProtKB-KW"/>
</dbReference>
<dbReference type="InterPro" id="IPR047215">
    <property type="entry name" value="Galactose_mutarotase-like"/>
</dbReference>
<comment type="pathway">
    <text evidence="2 8">Carbohydrate metabolism; hexose metabolism.</text>
</comment>
<evidence type="ECO:0000313" key="10">
    <source>
        <dbReference type="Proteomes" id="UP001266357"/>
    </source>
</evidence>
<evidence type="ECO:0000256" key="2">
    <source>
        <dbReference type="ARBA" id="ARBA00005028"/>
    </source>
</evidence>
<dbReference type="EMBL" id="JAVRIF010000006">
    <property type="protein sequence ID" value="MDT0604362.1"/>
    <property type="molecule type" value="Genomic_DNA"/>
</dbReference>
<keyword evidence="7 8" id="KW-0119">Carbohydrate metabolism</keyword>
<accession>A0ABU3A2F7</accession>
<keyword evidence="10" id="KW-1185">Reference proteome</keyword>
<evidence type="ECO:0000256" key="8">
    <source>
        <dbReference type="PIRNR" id="PIRNR005096"/>
    </source>
</evidence>
<dbReference type="InterPro" id="IPR015443">
    <property type="entry name" value="Aldose_1-epimerase"/>
</dbReference>
<evidence type="ECO:0000313" key="9">
    <source>
        <dbReference type="EMBL" id="MDT0604362.1"/>
    </source>
</evidence>
<evidence type="ECO:0000256" key="6">
    <source>
        <dbReference type="ARBA" id="ARBA00023235"/>
    </source>
</evidence>
<dbReference type="Proteomes" id="UP001266357">
    <property type="component" value="Unassembled WGS sequence"/>
</dbReference>
<reference evidence="9 10" key="1">
    <citation type="submission" date="2023-09" db="EMBL/GenBank/DDBJ databases">
        <authorList>
            <person name="Rey-Velasco X."/>
        </authorList>
    </citation>
    <scope>NUCLEOTIDE SEQUENCE [LARGE SCALE GENOMIC DNA]</scope>
    <source>
        <strain evidence="9 10">W431</strain>
    </source>
</reference>
<evidence type="ECO:0000256" key="4">
    <source>
        <dbReference type="ARBA" id="ARBA00013185"/>
    </source>
</evidence>
<dbReference type="CDD" id="cd09019">
    <property type="entry name" value="galactose_mutarotase_like"/>
    <property type="match status" value="1"/>
</dbReference>
<dbReference type="InterPro" id="IPR018052">
    <property type="entry name" value="Ald1_epimerase_CS"/>
</dbReference>
<dbReference type="RefSeq" id="WP_311582296.1">
    <property type="nucleotide sequence ID" value="NZ_JAVRIF010000006.1"/>
</dbReference>
<dbReference type="PIRSF" id="PIRSF005096">
    <property type="entry name" value="GALM"/>
    <property type="match status" value="1"/>
</dbReference>
<proteinExistence type="inferred from homology"/>
<name>A0ABU3A2F7_9GAMM</name>
<dbReference type="PANTHER" id="PTHR10091:SF0">
    <property type="entry name" value="GALACTOSE MUTAROTASE"/>
    <property type="match status" value="1"/>
</dbReference>
<dbReference type="PANTHER" id="PTHR10091">
    <property type="entry name" value="ALDOSE-1-EPIMERASE"/>
    <property type="match status" value="1"/>
</dbReference>
<dbReference type="SUPFAM" id="SSF74650">
    <property type="entry name" value="Galactose mutarotase-like"/>
    <property type="match status" value="1"/>
</dbReference>
<organism evidence="9 10">
    <name type="scientific">Thalassotalea castellviae</name>
    <dbReference type="NCBI Taxonomy" id="3075612"/>
    <lineage>
        <taxon>Bacteria</taxon>
        <taxon>Pseudomonadati</taxon>
        <taxon>Pseudomonadota</taxon>
        <taxon>Gammaproteobacteria</taxon>
        <taxon>Alteromonadales</taxon>
        <taxon>Colwelliaceae</taxon>
        <taxon>Thalassotalea</taxon>
    </lineage>
</organism>
<comment type="catalytic activity">
    <reaction evidence="1 8">
        <text>alpha-D-glucose = beta-D-glucose</text>
        <dbReference type="Rhea" id="RHEA:10264"/>
        <dbReference type="ChEBI" id="CHEBI:15903"/>
        <dbReference type="ChEBI" id="CHEBI:17925"/>
        <dbReference type="EC" id="5.1.3.3"/>
    </reaction>
</comment>
<dbReference type="Pfam" id="PF01263">
    <property type="entry name" value="Aldose_epim"/>
    <property type="match status" value="1"/>
</dbReference>
<keyword evidence="6 8" id="KW-0413">Isomerase</keyword>
<dbReference type="NCBIfam" id="NF008277">
    <property type="entry name" value="PRK11055.1"/>
    <property type="match status" value="1"/>
</dbReference>
<dbReference type="InterPro" id="IPR008183">
    <property type="entry name" value="Aldose_1/G6P_1-epimerase"/>
</dbReference>
<dbReference type="EC" id="5.1.3.3" evidence="4 8"/>
<sequence length="354" mass="39380">MTSLHSLTIAQKQIINSALDKPIKLVTLTNDNGLTVSLSNLGASIWSVTIPSQHNNQADKELVLNYHNVADWSSNPYYFGVTVGRVANRISHACFALNRKKIKLSANEGDNQLHGGPEGISKAFWSFESFEKPNTVGVIYRYHSPDGDQGYPGNMDIEITYSLNNSNELTLSYQAIADQTTPINLTNHTYWNIAGTTSRDILDLTLELPAEHILALNEQQIPTGALLPVTNTAFDFRHSKSIGKDIETLAHGYDHYFIIDRKTRDLIKVAELFDPKSGLTMEVLSTEKGLQLYSGNFLTNSHFGGDGKPLNKFKGLCIETHGYPDAVNHANFPSIIVEKGDIYRQTTLFKFSQF</sequence>
<evidence type="ECO:0000256" key="3">
    <source>
        <dbReference type="ARBA" id="ARBA00006206"/>
    </source>
</evidence>
<dbReference type="PROSITE" id="PS00545">
    <property type="entry name" value="ALDOSE_1_EPIMERASE"/>
    <property type="match status" value="1"/>
</dbReference>